<dbReference type="OrthoDB" id="10939at2"/>
<feature type="region of interest" description="Disordered" evidence="1">
    <location>
        <begin position="24"/>
        <end position="64"/>
    </location>
</feature>
<dbReference type="Proteomes" id="UP000180098">
    <property type="component" value="Unassembled WGS sequence"/>
</dbReference>
<organism evidence="3 4">
    <name type="scientific">Anaerobacillus arseniciselenatis</name>
    <dbReference type="NCBI Taxonomy" id="85682"/>
    <lineage>
        <taxon>Bacteria</taxon>
        <taxon>Bacillati</taxon>
        <taxon>Bacillota</taxon>
        <taxon>Bacilli</taxon>
        <taxon>Bacillales</taxon>
        <taxon>Bacillaceae</taxon>
        <taxon>Anaerobacillus</taxon>
    </lineage>
</organism>
<dbReference type="PROSITE" id="PS51257">
    <property type="entry name" value="PROKAR_LIPOPROTEIN"/>
    <property type="match status" value="1"/>
</dbReference>
<reference evidence="3 4" key="1">
    <citation type="submission" date="2016-10" db="EMBL/GenBank/DDBJ databases">
        <title>Draft genome sequences of four alkaliphilic bacteria belonging to the Anaerobacillus genus.</title>
        <authorList>
            <person name="Bassil N.M."/>
            <person name="Lloyd J.R."/>
        </authorList>
    </citation>
    <scope>NUCLEOTIDE SEQUENCE [LARGE SCALE GENOMIC DNA]</scope>
    <source>
        <strain evidence="3 4">DSM 15340</strain>
    </source>
</reference>
<dbReference type="InterPro" id="IPR036280">
    <property type="entry name" value="Multihaem_cyt_sf"/>
</dbReference>
<evidence type="ECO:0000313" key="3">
    <source>
        <dbReference type="EMBL" id="OIJ08714.1"/>
    </source>
</evidence>
<comment type="caution">
    <text evidence="3">The sequence shown here is derived from an EMBL/GenBank/DDBJ whole genome shotgun (WGS) entry which is preliminary data.</text>
</comment>
<evidence type="ECO:0000256" key="1">
    <source>
        <dbReference type="SAM" id="MobiDB-lite"/>
    </source>
</evidence>
<feature type="signal peptide" evidence="2">
    <location>
        <begin position="1"/>
        <end position="21"/>
    </location>
</feature>
<feature type="compositionally biased region" description="Acidic residues" evidence="1">
    <location>
        <begin position="42"/>
        <end position="55"/>
    </location>
</feature>
<dbReference type="AlphaFoldDB" id="A0A1S2L8S2"/>
<dbReference type="RefSeq" id="WP_071314681.1">
    <property type="nucleotide sequence ID" value="NZ_MLQQ01000051.1"/>
</dbReference>
<gene>
    <name evidence="3" type="ORF">BKP35_17550</name>
</gene>
<dbReference type="Gene3D" id="1.10.1130.10">
    <property type="entry name" value="Flavocytochrome C3, Chain A"/>
    <property type="match status" value="1"/>
</dbReference>
<dbReference type="SUPFAM" id="SSF48695">
    <property type="entry name" value="Multiheme cytochromes"/>
    <property type="match status" value="1"/>
</dbReference>
<keyword evidence="2" id="KW-0732">Signal</keyword>
<keyword evidence="4" id="KW-1185">Reference proteome</keyword>
<evidence type="ECO:0000313" key="4">
    <source>
        <dbReference type="Proteomes" id="UP000180098"/>
    </source>
</evidence>
<sequence>MKKLWSIALVLILAFFLAACSSDDTTTDAPEENNNEASETNETNEGEASETEETNDAPATTGSGMTNLAITEKISAEWALTGHASTDNPLNGAGMRDGCVACHSGNGFLQQNTDNPYTPEADEEAGEEVALPRTMDCATCHTGLGQEILQTGVTEVPFVDGSYDAGTGSALCLSCHNGRQDTSDLYQQWYTGEGQPTGYPHYDAGALYSGKGGMEYPDANYANSGAHQSGGCVGCHMPETEDGYVSHNFSMDISDIDTACGTCHQGATAWDLGGNLQAELEELLEELHELAVAAVDGAEAVGTSRLLFPFVDANGERVDLDNVSVEAFVGAYNYYLISSDRSGGAHNPQYAKSLLQESINALK</sequence>
<dbReference type="EMBL" id="MLQQ01000051">
    <property type="protein sequence ID" value="OIJ08714.1"/>
    <property type="molecule type" value="Genomic_DNA"/>
</dbReference>
<dbReference type="GO" id="GO:0042279">
    <property type="term" value="F:nitrite reductase (cytochrome, ammonia-forming) activity"/>
    <property type="evidence" value="ECO:0007669"/>
    <property type="project" value="InterPro"/>
</dbReference>
<dbReference type="GO" id="GO:0042597">
    <property type="term" value="C:periplasmic space"/>
    <property type="evidence" value="ECO:0007669"/>
    <property type="project" value="InterPro"/>
</dbReference>
<protein>
    <submittedName>
        <fullName evidence="3">Uncharacterized protein</fullName>
    </submittedName>
</protein>
<accession>A0A1S2L8S2</accession>
<name>A0A1S2L8S2_9BACI</name>
<dbReference type="InterPro" id="IPR003321">
    <property type="entry name" value="Cyt_c552"/>
</dbReference>
<feature type="compositionally biased region" description="Acidic residues" evidence="1">
    <location>
        <begin position="25"/>
        <end position="34"/>
    </location>
</feature>
<evidence type="ECO:0000256" key="2">
    <source>
        <dbReference type="SAM" id="SignalP"/>
    </source>
</evidence>
<dbReference type="Pfam" id="PF02335">
    <property type="entry name" value="Cytochrom_C552"/>
    <property type="match status" value="1"/>
</dbReference>
<feature type="chain" id="PRO_5039431375" evidence="2">
    <location>
        <begin position="22"/>
        <end position="363"/>
    </location>
</feature>
<proteinExistence type="predicted"/>
<dbReference type="Gene3D" id="1.20.140.10">
    <property type="entry name" value="Butyryl-CoA Dehydrogenase, subunit A, domain 3"/>
    <property type="match status" value="1"/>
</dbReference>